<dbReference type="Pfam" id="PF12706">
    <property type="entry name" value="Lactamase_B_2"/>
    <property type="match status" value="1"/>
</dbReference>
<dbReference type="AlphaFoldDB" id="A0A9W6H9L1"/>
<dbReference type="CDD" id="cd07716">
    <property type="entry name" value="RNaseZ_short-form-like_MBL-fold"/>
    <property type="match status" value="1"/>
</dbReference>
<accession>A0A9W6H9L1</accession>
<reference evidence="2" key="2">
    <citation type="submission" date="2023-01" db="EMBL/GenBank/DDBJ databases">
        <authorList>
            <person name="Sun Q."/>
            <person name="Evtushenko L."/>
        </authorList>
    </citation>
    <scope>NUCLEOTIDE SEQUENCE</scope>
    <source>
        <strain evidence="2">VKM Ac-1401</strain>
    </source>
</reference>
<evidence type="ECO:0000313" key="3">
    <source>
        <dbReference type="Proteomes" id="UP001142372"/>
    </source>
</evidence>
<sequence>MRVTTLGGATHYPRPGNACSGYLVQSGDTTIWVDAGPGTLAELQRHVQLEDVNAIWISHTHADHTSDLLTAYYAYRFGDVEPRPPIPLFAPTALRERLVDFLGGSAETGLDLVFGFADLGASPAGGSAVIGDLTLSWRAVDHDVPGFALRVDGPDGSFAYSGDTAPCAALDELAAGCEALLCEAGAAGHDLGEKAAHHTPEEAGATAARAGAGRLIVTHVALGLSGEEAAVRAQTRFDGPVELARPGTIFVVERTAPVAG</sequence>
<organism evidence="2 3">
    <name type="scientific">Leifsonia poae</name>
    <dbReference type="NCBI Taxonomy" id="110933"/>
    <lineage>
        <taxon>Bacteria</taxon>
        <taxon>Bacillati</taxon>
        <taxon>Actinomycetota</taxon>
        <taxon>Actinomycetes</taxon>
        <taxon>Micrococcales</taxon>
        <taxon>Microbacteriaceae</taxon>
        <taxon>Leifsonia</taxon>
    </lineage>
</organism>
<dbReference type="Proteomes" id="UP001142372">
    <property type="component" value="Unassembled WGS sequence"/>
</dbReference>
<dbReference type="GO" id="GO:0042781">
    <property type="term" value="F:3'-tRNA processing endoribonuclease activity"/>
    <property type="evidence" value="ECO:0007669"/>
    <property type="project" value="TreeGrafter"/>
</dbReference>
<comment type="caution">
    <text evidence="2">The sequence shown here is derived from an EMBL/GenBank/DDBJ whole genome shotgun (WGS) entry which is preliminary data.</text>
</comment>
<proteinExistence type="predicted"/>
<name>A0A9W6H9L1_9MICO</name>
<evidence type="ECO:0000259" key="1">
    <source>
        <dbReference type="Pfam" id="PF12706"/>
    </source>
</evidence>
<dbReference type="PANTHER" id="PTHR46018:SF4">
    <property type="entry name" value="METALLO-HYDROLASE YHFI-RELATED"/>
    <property type="match status" value="1"/>
</dbReference>
<dbReference type="InterPro" id="IPR001279">
    <property type="entry name" value="Metallo-B-lactamas"/>
</dbReference>
<evidence type="ECO:0000313" key="2">
    <source>
        <dbReference type="EMBL" id="GLJ75969.1"/>
    </source>
</evidence>
<dbReference type="Gene3D" id="3.60.15.10">
    <property type="entry name" value="Ribonuclease Z/Hydroxyacylglutathione hydrolase-like"/>
    <property type="match status" value="1"/>
</dbReference>
<feature type="domain" description="Metallo-beta-lactamase" evidence="1">
    <location>
        <begin position="29"/>
        <end position="219"/>
    </location>
</feature>
<reference evidence="2" key="1">
    <citation type="journal article" date="2014" name="Int. J. Syst. Evol. Microbiol.">
        <title>Complete genome sequence of Corynebacterium casei LMG S-19264T (=DSM 44701T), isolated from a smear-ripened cheese.</title>
        <authorList>
            <consortium name="US DOE Joint Genome Institute (JGI-PGF)"/>
            <person name="Walter F."/>
            <person name="Albersmeier A."/>
            <person name="Kalinowski J."/>
            <person name="Ruckert C."/>
        </authorList>
    </citation>
    <scope>NUCLEOTIDE SEQUENCE</scope>
    <source>
        <strain evidence="2">VKM Ac-1401</strain>
    </source>
</reference>
<dbReference type="InterPro" id="IPR036866">
    <property type="entry name" value="RibonucZ/Hydroxyglut_hydro"/>
</dbReference>
<dbReference type="PANTHER" id="PTHR46018">
    <property type="entry name" value="ZINC PHOSPHODIESTERASE ELAC PROTEIN 1"/>
    <property type="match status" value="1"/>
</dbReference>
<gene>
    <name evidence="2" type="ORF">GCM10017584_15430</name>
</gene>
<protein>
    <submittedName>
        <fullName evidence="2">MBL fold metallo-hydrolase</fullName>
    </submittedName>
</protein>
<dbReference type="EMBL" id="BSEN01000006">
    <property type="protein sequence ID" value="GLJ75969.1"/>
    <property type="molecule type" value="Genomic_DNA"/>
</dbReference>
<keyword evidence="3" id="KW-1185">Reference proteome</keyword>
<dbReference type="RefSeq" id="WP_271176645.1">
    <property type="nucleotide sequence ID" value="NZ_BAAAJO010000005.1"/>
</dbReference>
<dbReference type="SUPFAM" id="SSF56281">
    <property type="entry name" value="Metallo-hydrolase/oxidoreductase"/>
    <property type="match status" value="1"/>
</dbReference>